<gene>
    <name evidence="1" type="ORF">A3196_06260</name>
</gene>
<sequence>MHQHLRASRDGTVEFHSDAGKWTVDLLDLNTPKRVQKKLFYIRVYLDTKRQVVRYEKLLTKIASIIEDRNVDTPQNIESLYERTLTEYEELVSSLNFLENGSS</sequence>
<name>A0A1E2UNT0_9GAMM</name>
<dbReference type="AlphaFoldDB" id="A0A1E2UNT0"/>
<reference evidence="1 2" key="1">
    <citation type="submission" date="2016-03" db="EMBL/GenBank/DDBJ databases">
        <title>Chemosynthetic sulphur-oxidizing symbionts of marine invertebrate animals are capable of nitrogen fixation.</title>
        <authorList>
            <person name="Petersen J.M."/>
            <person name="Kemper A."/>
            <person name="Gruber-Vodicka H."/>
            <person name="Cardini U."/>
            <person name="Geest Mvander."/>
            <person name="Kleiner M."/>
            <person name="Bulgheresi S."/>
            <person name="Fussmann M."/>
            <person name="Herbold C."/>
            <person name="Seah B.K.B."/>
            <person name="Antony C.Paul."/>
            <person name="Liu D."/>
            <person name="Belitz A."/>
            <person name="Weber M."/>
        </authorList>
    </citation>
    <scope>NUCLEOTIDE SEQUENCE [LARGE SCALE GENOMIC DNA]</scope>
    <source>
        <strain evidence="1">G_D</strain>
    </source>
</reference>
<dbReference type="Proteomes" id="UP000094849">
    <property type="component" value="Unassembled WGS sequence"/>
</dbReference>
<keyword evidence="2" id="KW-1185">Reference proteome</keyword>
<comment type="caution">
    <text evidence="1">The sequence shown here is derived from an EMBL/GenBank/DDBJ whole genome shotgun (WGS) entry which is preliminary data.</text>
</comment>
<proteinExistence type="predicted"/>
<dbReference type="STRING" id="1818881.A3196_06260"/>
<evidence type="ECO:0000313" key="1">
    <source>
        <dbReference type="EMBL" id="ODB96393.1"/>
    </source>
</evidence>
<organism evidence="1 2">
    <name type="scientific">Candidatus Thiodiazotropha endoloripes</name>
    <dbReference type="NCBI Taxonomy" id="1818881"/>
    <lineage>
        <taxon>Bacteria</taxon>
        <taxon>Pseudomonadati</taxon>
        <taxon>Pseudomonadota</taxon>
        <taxon>Gammaproteobacteria</taxon>
        <taxon>Chromatiales</taxon>
        <taxon>Sedimenticolaceae</taxon>
        <taxon>Candidatus Thiodiazotropha</taxon>
    </lineage>
</organism>
<dbReference type="EMBL" id="LVJZ01000003">
    <property type="protein sequence ID" value="ODB96393.1"/>
    <property type="molecule type" value="Genomic_DNA"/>
</dbReference>
<evidence type="ECO:0000313" key="2">
    <source>
        <dbReference type="Proteomes" id="UP000094849"/>
    </source>
</evidence>
<protein>
    <submittedName>
        <fullName evidence="1">Uncharacterized protein</fullName>
    </submittedName>
</protein>
<accession>A0A1E2UNT0</accession>